<dbReference type="Proteomes" id="UP000318578">
    <property type="component" value="Unassembled WGS sequence"/>
</dbReference>
<dbReference type="AlphaFoldDB" id="A0A558AP26"/>
<evidence type="ECO:0000313" key="11">
    <source>
        <dbReference type="Proteomes" id="UP000318578"/>
    </source>
</evidence>
<reference evidence="10 11" key="1">
    <citation type="submission" date="2019-07" db="EMBL/GenBank/DDBJ databases">
        <title>New species of Amycolatopsis and Streptomyces.</title>
        <authorList>
            <person name="Duangmal K."/>
            <person name="Teo W.F.A."/>
            <person name="Lipun K."/>
        </authorList>
    </citation>
    <scope>NUCLEOTIDE SEQUENCE [LARGE SCALE GENOMIC DNA]</scope>
    <source>
        <strain evidence="10 11">JCM 30562</strain>
    </source>
</reference>
<dbReference type="Gene3D" id="1.20.140.10">
    <property type="entry name" value="Butyryl-CoA Dehydrogenase, subunit A, domain 3"/>
    <property type="match status" value="1"/>
</dbReference>
<evidence type="ECO:0000256" key="3">
    <source>
        <dbReference type="ARBA" id="ARBA00022630"/>
    </source>
</evidence>
<dbReference type="EMBL" id="VJZA01000001">
    <property type="protein sequence ID" value="TVT26023.1"/>
    <property type="molecule type" value="Genomic_DNA"/>
</dbReference>
<evidence type="ECO:0000313" key="10">
    <source>
        <dbReference type="EMBL" id="TVT26023.1"/>
    </source>
</evidence>
<dbReference type="InterPro" id="IPR009075">
    <property type="entry name" value="AcylCo_DH/oxidase_C"/>
</dbReference>
<feature type="domain" description="Acyl-CoA dehydrogenase/oxidase N-terminal" evidence="9">
    <location>
        <begin position="6"/>
        <end position="121"/>
    </location>
</feature>
<evidence type="ECO:0000256" key="1">
    <source>
        <dbReference type="ARBA" id="ARBA00001974"/>
    </source>
</evidence>
<feature type="domain" description="Acyl-CoA dehydrogenase/oxidase C-terminal" evidence="7">
    <location>
        <begin position="231"/>
        <end position="388"/>
    </location>
</feature>
<dbReference type="PANTHER" id="PTHR43292">
    <property type="entry name" value="ACYL-COA DEHYDROGENASE"/>
    <property type="match status" value="1"/>
</dbReference>
<dbReference type="Pfam" id="PF00441">
    <property type="entry name" value="Acyl-CoA_dh_1"/>
    <property type="match status" value="1"/>
</dbReference>
<evidence type="ECO:0000259" key="9">
    <source>
        <dbReference type="Pfam" id="PF02771"/>
    </source>
</evidence>
<dbReference type="InterPro" id="IPR037069">
    <property type="entry name" value="AcylCoA_DH/ox_N_sf"/>
</dbReference>
<dbReference type="InterPro" id="IPR009100">
    <property type="entry name" value="AcylCoA_DH/oxidase_NM_dom_sf"/>
</dbReference>
<evidence type="ECO:0000256" key="6">
    <source>
        <dbReference type="RuleBase" id="RU362125"/>
    </source>
</evidence>
<dbReference type="FunFam" id="2.40.110.10:FF:000011">
    <property type="entry name" value="Acyl-CoA dehydrogenase FadE34"/>
    <property type="match status" value="1"/>
</dbReference>
<dbReference type="Gene3D" id="2.40.110.10">
    <property type="entry name" value="Butyryl-CoA Dehydrogenase, subunit A, domain 2"/>
    <property type="match status" value="1"/>
</dbReference>
<evidence type="ECO:0000256" key="2">
    <source>
        <dbReference type="ARBA" id="ARBA00009347"/>
    </source>
</evidence>
<evidence type="ECO:0000256" key="4">
    <source>
        <dbReference type="ARBA" id="ARBA00022827"/>
    </source>
</evidence>
<dbReference type="OrthoDB" id="4759677at2"/>
<evidence type="ECO:0000259" key="8">
    <source>
        <dbReference type="Pfam" id="PF02770"/>
    </source>
</evidence>
<keyword evidence="4 6" id="KW-0274">FAD</keyword>
<dbReference type="Pfam" id="PF02770">
    <property type="entry name" value="Acyl-CoA_dh_M"/>
    <property type="match status" value="1"/>
</dbReference>
<dbReference type="GO" id="GO:0050660">
    <property type="term" value="F:flavin adenine dinucleotide binding"/>
    <property type="evidence" value="ECO:0007669"/>
    <property type="project" value="InterPro"/>
</dbReference>
<dbReference type="Gene3D" id="1.10.540.10">
    <property type="entry name" value="Acyl-CoA dehydrogenase/oxidase, N-terminal domain"/>
    <property type="match status" value="1"/>
</dbReference>
<dbReference type="RefSeq" id="WP_144632084.1">
    <property type="nucleotide sequence ID" value="NZ_BNAX01000008.1"/>
</dbReference>
<sequence>MDLDFTAEQTQFRDEVRTWLAEHAPGEPRPHQDARAMREYDLSWQRTQWDGGWAGIAWPREYGGRGLSPVQQLIWYEEYARAGLPSVDACFVGLNHAGPTLVTTATEEQKSFHLPRILRGEDVWCQGFSEPGAGSDLASLGTRAELDGDEFVVTGQKIWTSFAVIADYQELLVRTTRGGSKHQGITWLICDMRSPGIEVRPIETIEGGAEFCEVFYDEVRIPVSNVVGAVDDGWRVAMSTLSFERGTAYTASQVRLSALVEKLVELARERTGPDGRRPAVADEELARRLATARAEVAALRAMTYAGICRNLRSDVPGPEGSVLKLYYAEITKRVARLAMDILGADGLRGSSRWDRPFGWSGNYLYSFSASIGGGTSEIQRNIIGDRVLGLPR</sequence>
<dbReference type="InterPro" id="IPR013786">
    <property type="entry name" value="AcylCoA_DH/ox_N"/>
</dbReference>
<dbReference type="InterPro" id="IPR052161">
    <property type="entry name" value="Mycobact_Acyl-CoA_DH"/>
</dbReference>
<dbReference type="GO" id="GO:0016627">
    <property type="term" value="F:oxidoreductase activity, acting on the CH-CH group of donors"/>
    <property type="evidence" value="ECO:0007669"/>
    <property type="project" value="InterPro"/>
</dbReference>
<gene>
    <name evidence="10" type="ORF">FNH06_00930</name>
</gene>
<proteinExistence type="inferred from homology"/>
<dbReference type="GO" id="GO:0005886">
    <property type="term" value="C:plasma membrane"/>
    <property type="evidence" value="ECO:0007669"/>
    <property type="project" value="TreeGrafter"/>
</dbReference>
<dbReference type="InterPro" id="IPR046373">
    <property type="entry name" value="Acyl-CoA_Oxase/DH_mid-dom_sf"/>
</dbReference>
<evidence type="ECO:0000256" key="5">
    <source>
        <dbReference type="ARBA" id="ARBA00023002"/>
    </source>
</evidence>
<evidence type="ECO:0000259" key="7">
    <source>
        <dbReference type="Pfam" id="PF00441"/>
    </source>
</evidence>
<feature type="domain" description="Acyl-CoA oxidase/dehydrogenase middle" evidence="8">
    <location>
        <begin position="125"/>
        <end position="219"/>
    </location>
</feature>
<dbReference type="Pfam" id="PF02771">
    <property type="entry name" value="Acyl-CoA_dh_N"/>
    <property type="match status" value="1"/>
</dbReference>
<protein>
    <submittedName>
        <fullName evidence="10">Acyl-CoA dehydrogenase</fullName>
    </submittedName>
</protein>
<keyword evidence="11" id="KW-1185">Reference proteome</keyword>
<dbReference type="PANTHER" id="PTHR43292:SF3">
    <property type="entry name" value="ACYL-COA DEHYDROGENASE FADE29"/>
    <property type="match status" value="1"/>
</dbReference>
<comment type="caution">
    <text evidence="10">The sequence shown here is derived from an EMBL/GenBank/DDBJ whole genome shotgun (WGS) entry which is preliminary data.</text>
</comment>
<comment type="cofactor">
    <cofactor evidence="1 6">
        <name>FAD</name>
        <dbReference type="ChEBI" id="CHEBI:57692"/>
    </cofactor>
</comment>
<keyword evidence="5 6" id="KW-0560">Oxidoreductase</keyword>
<dbReference type="InterPro" id="IPR006091">
    <property type="entry name" value="Acyl-CoA_Oxase/DH_mid-dom"/>
</dbReference>
<comment type="similarity">
    <text evidence="2 6">Belongs to the acyl-CoA dehydrogenase family.</text>
</comment>
<keyword evidence="3 6" id="KW-0285">Flavoprotein</keyword>
<accession>A0A558AP26</accession>
<dbReference type="SUPFAM" id="SSF56645">
    <property type="entry name" value="Acyl-CoA dehydrogenase NM domain-like"/>
    <property type="match status" value="1"/>
</dbReference>
<dbReference type="SUPFAM" id="SSF47203">
    <property type="entry name" value="Acyl-CoA dehydrogenase C-terminal domain-like"/>
    <property type="match status" value="1"/>
</dbReference>
<organism evidence="10 11">
    <name type="scientific">Amycolatopsis acidiphila</name>
    <dbReference type="NCBI Taxonomy" id="715473"/>
    <lineage>
        <taxon>Bacteria</taxon>
        <taxon>Bacillati</taxon>
        <taxon>Actinomycetota</taxon>
        <taxon>Actinomycetes</taxon>
        <taxon>Pseudonocardiales</taxon>
        <taxon>Pseudonocardiaceae</taxon>
        <taxon>Amycolatopsis</taxon>
    </lineage>
</organism>
<name>A0A558AP26_9PSEU</name>
<dbReference type="InterPro" id="IPR036250">
    <property type="entry name" value="AcylCo_DH-like_C"/>
</dbReference>